<evidence type="ECO:0000313" key="6">
    <source>
        <dbReference type="EMBL" id="VFR81441.1"/>
    </source>
</evidence>
<dbReference type="EMBL" id="CAADHY010000032">
    <property type="protein sequence ID" value="VFR32252.1"/>
    <property type="molecule type" value="Genomic_DNA"/>
</dbReference>
<dbReference type="EMBL" id="CAADIZ010000006">
    <property type="protein sequence ID" value="VFS21395.1"/>
    <property type="molecule type" value="Genomic_DNA"/>
</dbReference>
<accession>A0A484SGM4</accession>
<evidence type="ECO:0000313" key="2">
    <source>
        <dbReference type="EMBL" id="VFR49917.1"/>
    </source>
</evidence>
<dbReference type="AlphaFoldDB" id="A0A484SGM4"/>
<organism evidence="4">
    <name type="scientific">plant metagenome</name>
    <dbReference type="NCBI Taxonomy" id="1297885"/>
    <lineage>
        <taxon>unclassified sequences</taxon>
        <taxon>metagenomes</taxon>
        <taxon>organismal metagenomes</taxon>
    </lineage>
</organism>
<evidence type="ECO:0000313" key="3">
    <source>
        <dbReference type="EMBL" id="VFR56404.1"/>
    </source>
</evidence>
<protein>
    <recommendedName>
        <fullName evidence="9">Prevent-host-death protein</fullName>
    </recommendedName>
</protein>
<dbReference type="EMBL" id="CAADIK010000019">
    <property type="protein sequence ID" value="VFR67794.1"/>
    <property type="molecule type" value="Genomic_DNA"/>
</dbReference>
<name>A0A484SGM4_9ZZZZ</name>
<evidence type="ECO:0000313" key="7">
    <source>
        <dbReference type="EMBL" id="VFR97011.1"/>
    </source>
</evidence>
<proteinExistence type="predicted"/>
<dbReference type="EMBL" id="CAADII010000064">
    <property type="protein sequence ID" value="VFR56404.1"/>
    <property type="molecule type" value="Genomic_DNA"/>
</dbReference>
<dbReference type="NCBIfam" id="NF041551">
    <property type="entry name" value="YlcI_YnfO_N"/>
    <property type="match status" value="1"/>
</dbReference>
<dbReference type="EMBL" id="CAADIO010000050">
    <property type="protein sequence ID" value="VFR97011.1"/>
    <property type="molecule type" value="Genomic_DNA"/>
</dbReference>
<reference evidence="4" key="1">
    <citation type="submission" date="2019-03" db="EMBL/GenBank/DDBJ databases">
        <authorList>
            <person name="Danneels B."/>
        </authorList>
    </citation>
    <scope>NUCLEOTIDE SEQUENCE</scope>
</reference>
<gene>
    <name evidence="1" type="ORF">AMP9_2648</name>
    <name evidence="2" type="ORF">ANT2_2704</name>
    <name evidence="4" type="ORF">ANT3_2706</name>
    <name evidence="3" type="ORF">BRI6_2819</name>
    <name evidence="5" type="ORF">BRI9_2876</name>
    <name evidence="6" type="ORF">IVO3_2876</name>
    <name evidence="7" type="ORF">RAN3_2724</name>
    <name evidence="8" type="ORF">RAN7_2848</name>
</gene>
<sequence>MKTAIIPQVRVEPALRTELESVLREGETLSEFVESTVRDAVAFRRDQALFHARGEAAWQAYQETGTSIPAGEVLDALHDMLDAKRRALLQRHGGA</sequence>
<evidence type="ECO:0000313" key="5">
    <source>
        <dbReference type="EMBL" id="VFR67794.1"/>
    </source>
</evidence>
<dbReference type="EMBL" id="CAADIP010000002">
    <property type="protein sequence ID" value="VFR81441.1"/>
    <property type="molecule type" value="Genomic_DNA"/>
</dbReference>
<evidence type="ECO:0000313" key="8">
    <source>
        <dbReference type="EMBL" id="VFS21395.1"/>
    </source>
</evidence>
<dbReference type="EMBL" id="CAADID010000007">
    <property type="protein sequence ID" value="VFR60349.1"/>
    <property type="molecule type" value="Genomic_DNA"/>
</dbReference>
<dbReference type="EMBL" id="CAADIG010000025">
    <property type="protein sequence ID" value="VFR49917.1"/>
    <property type="molecule type" value="Genomic_DNA"/>
</dbReference>
<evidence type="ECO:0000313" key="1">
    <source>
        <dbReference type="EMBL" id="VFR32252.1"/>
    </source>
</evidence>
<evidence type="ECO:0000313" key="4">
    <source>
        <dbReference type="EMBL" id="VFR60349.1"/>
    </source>
</evidence>
<evidence type="ECO:0008006" key="9">
    <source>
        <dbReference type="Google" id="ProtNLM"/>
    </source>
</evidence>